<dbReference type="InterPro" id="IPR017853">
    <property type="entry name" value="GH"/>
</dbReference>
<dbReference type="InterPro" id="IPR000490">
    <property type="entry name" value="Glyco_hydro_17"/>
</dbReference>
<dbReference type="PANTHER" id="PTHR32227">
    <property type="entry name" value="GLUCAN ENDO-1,3-BETA-GLUCOSIDASE BG1-RELATED-RELATED"/>
    <property type="match status" value="1"/>
</dbReference>
<dbReference type="Pfam" id="PF00332">
    <property type="entry name" value="Glyco_hydro_17"/>
    <property type="match status" value="1"/>
</dbReference>
<gene>
    <name evidence="11" type="primary">OJ1014_C08.9</name>
</gene>
<evidence type="ECO:0000256" key="8">
    <source>
        <dbReference type="SAM" id="MobiDB-lite"/>
    </source>
</evidence>
<feature type="compositionally biased region" description="Basic and acidic residues" evidence="8">
    <location>
        <begin position="548"/>
        <end position="559"/>
    </location>
</feature>
<dbReference type="Pfam" id="PF07983">
    <property type="entry name" value="X8"/>
    <property type="match status" value="1"/>
</dbReference>
<keyword evidence="5 7" id="KW-0326">Glycosidase</keyword>
<reference evidence="12" key="2">
    <citation type="journal article" date="2008" name="Nucleic Acids Res.">
        <title>The rice annotation project database (RAP-DB): 2008 update.</title>
        <authorList>
            <consortium name="The rice annotation project (RAP)"/>
        </authorList>
    </citation>
    <scope>GENOME REANNOTATION</scope>
    <source>
        <strain evidence="12">cv. Nipponbare</strain>
    </source>
</reference>
<dbReference type="Gene3D" id="1.20.58.1040">
    <property type="match status" value="1"/>
</dbReference>
<dbReference type="GO" id="GO:0005975">
    <property type="term" value="P:carbohydrate metabolic process"/>
    <property type="evidence" value="ECO:0007669"/>
    <property type="project" value="InterPro"/>
</dbReference>
<name>Q75KT9_ORYSJ</name>
<dbReference type="Proteomes" id="UP000000763">
    <property type="component" value="Chromosome 5"/>
</dbReference>
<dbReference type="FunFam" id="1.20.58.1040:FF:000002">
    <property type="entry name" value="Glucan endo-1,3-beta-glucosidase 8"/>
    <property type="match status" value="1"/>
</dbReference>
<feature type="region of interest" description="Disordered" evidence="8">
    <location>
        <begin position="545"/>
        <end position="618"/>
    </location>
</feature>
<dbReference type="GO" id="GO:0004553">
    <property type="term" value="F:hydrolase activity, hydrolyzing O-glycosyl compounds"/>
    <property type="evidence" value="ECO:0007669"/>
    <property type="project" value="InterPro"/>
</dbReference>
<feature type="compositionally biased region" description="Low complexity" evidence="8">
    <location>
        <begin position="560"/>
        <end position="578"/>
    </location>
</feature>
<keyword evidence="4" id="KW-1015">Disulfide bond</keyword>
<evidence type="ECO:0000313" key="11">
    <source>
        <dbReference type="EMBL" id="AAS75228.1"/>
    </source>
</evidence>
<evidence type="ECO:0000256" key="2">
    <source>
        <dbReference type="ARBA" id="ARBA00022729"/>
    </source>
</evidence>
<evidence type="ECO:0000256" key="1">
    <source>
        <dbReference type="ARBA" id="ARBA00008773"/>
    </source>
</evidence>
<evidence type="ECO:0000256" key="4">
    <source>
        <dbReference type="ARBA" id="ARBA00023157"/>
    </source>
</evidence>
<organism evidence="11 12">
    <name type="scientific">Oryza sativa subsp. japonica</name>
    <name type="common">Rice</name>
    <dbReference type="NCBI Taxonomy" id="39947"/>
    <lineage>
        <taxon>Eukaryota</taxon>
        <taxon>Viridiplantae</taxon>
        <taxon>Streptophyta</taxon>
        <taxon>Embryophyta</taxon>
        <taxon>Tracheophyta</taxon>
        <taxon>Spermatophyta</taxon>
        <taxon>Magnoliopsida</taxon>
        <taxon>Liliopsida</taxon>
        <taxon>Poales</taxon>
        <taxon>Poaceae</taxon>
        <taxon>BOP clade</taxon>
        <taxon>Oryzoideae</taxon>
        <taxon>Oryzeae</taxon>
        <taxon>Oryzinae</taxon>
        <taxon>Oryza</taxon>
        <taxon>Oryza sativa</taxon>
    </lineage>
</organism>
<dbReference type="InterPro" id="IPR044965">
    <property type="entry name" value="Glyco_hydro_17_plant"/>
</dbReference>
<dbReference type="InterPro" id="IPR012946">
    <property type="entry name" value="X8"/>
</dbReference>
<proteinExistence type="inferred from homology"/>
<evidence type="ECO:0000256" key="6">
    <source>
        <dbReference type="RuleBase" id="RU004335"/>
    </source>
</evidence>
<reference evidence="12" key="1">
    <citation type="journal article" date="2005" name="Nature">
        <title>The map-based sequence of the rice genome.</title>
        <authorList>
            <consortium name="International rice genome sequencing project (IRGSP)"/>
            <person name="Matsumoto T."/>
            <person name="Wu J."/>
            <person name="Kanamori H."/>
            <person name="Katayose Y."/>
            <person name="Fujisawa M."/>
            <person name="Namiki N."/>
            <person name="Mizuno H."/>
            <person name="Yamamoto K."/>
            <person name="Antonio B.A."/>
            <person name="Baba T."/>
            <person name="Sakata K."/>
            <person name="Nagamura Y."/>
            <person name="Aoki H."/>
            <person name="Arikawa K."/>
            <person name="Arita K."/>
            <person name="Bito T."/>
            <person name="Chiden Y."/>
            <person name="Fujitsuka N."/>
            <person name="Fukunaka R."/>
            <person name="Hamada M."/>
            <person name="Harada C."/>
            <person name="Hayashi A."/>
            <person name="Hijishita S."/>
            <person name="Honda M."/>
            <person name="Hosokawa S."/>
            <person name="Ichikawa Y."/>
            <person name="Idonuma A."/>
            <person name="Iijima M."/>
            <person name="Ikeda M."/>
            <person name="Ikeno M."/>
            <person name="Ito K."/>
            <person name="Ito S."/>
            <person name="Ito T."/>
            <person name="Ito Y."/>
            <person name="Ito Y."/>
            <person name="Iwabuchi A."/>
            <person name="Kamiya K."/>
            <person name="Karasawa W."/>
            <person name="Kurita K."/>
            <person name="Katagiri S."/>
            <person name="Kikuta A."/>
            <person name="Kobayashi H."/>
            <person name="Kobayashi N."/>
            <person name="Machita K."/>
            <person name="Maehara T."/>
            <person name="Masukawa M."/>
            <person name="Mizubayashi T."/>
            <person name="Mukai Y."/>
            <person name="Nagasaki H."/>
            <person name="Nagata Y."/>
            <person name="Naito S."/>
            <person name="Nakashima M."/>
            <person name="Nakama Y."/>
            <person name="Nakamichi Y."/>
            <person name="Nakamura M."/>
            <person name="Meguro A."/>
            <person name="Negishi M."/>
            <person name="Ohta I."/>
            <person name="Ohta T."/>
            <person name="Okamoto M."/>
            <person name="Ono N."/>
            <person name="Saji S."/>
            <person name="Sakaguchi M."/>
            <person name="Sakai K."/>
            <person name="Shibata M."/>
            <person name="Shimokawa T."/>
            <person name="Song J."/>
            <person name="Takazaki Y."/>
            <person name="Terasawa K."/>
            <person name="Tsugane M."/>
            <person name="Tsuji K."/>
            <person name="Ueda S."/>
            <person name="Waki K."/>
            <person name="Yamagata H."/>
            <person name="Yamamoto M."/>
            <person name="Yamamoto S."/>
            <person name="Yamane H."/>
            <person name="Yoshiki S."/>
            <person name="Yoshihara R."/>
            <person name="Yukawa K."/>
            <person name="Zhong H."/>
            <person name="Yano M."/>
            <person name="Yuan Q."/>
            <person name="Ouyang S."/>
            <person name="Liu J."/>
            <person name="Jones K.M."/>
            <person name="Gansberger K."/>
            <person name="Moffat K."/>
            <person name="Hill J."/>
            <person name="Bera J."/>
            <person name="Fadrosh D."/>
            <person name="Jin S."/>
            <person name="Johri S."/>
            <person name="Kim M."/>
            <person name="Overton L."/>
            <person name="Reardon M."/>
            <person name="Tsitrin T."/>
            <person name="Vuong H."/>
            <person name="Weaver B."/>
            <person name="Ciecko A."/>
            <person name="Tallon L."/>
            <person name="Jackson J."/>
            <person name="Pai G."/>
            <person name="Aken S.V."/>
            <person name="Utterback T."/>
            <person name="Reidmuller S."/>
            <person name="Feldblyum T."/>
            <person name="Hsiao J."/>
            <person name="Zismann V."/>
            <person name="Iobst S."/>
            <person name="de Vazeille A.R."/>
            <person name="Buell C.R."/>
            <person name="Ying K."/>
            <person name="Li Y."/>
            <person name="Lu T."/>
            <person name="Huang Y."/>
            <person name="Zhao Q."/>
            <person name="Feng Q."/>
            <person name="Zhang L."/>
            <person name="Zhu J."/>
            <person name="Weng Q."/>
            <person name="Mu J."/>
            <person name="Lu Y."/>
            <person name="Fan D."/>
            <person name="Liu Y."/>
            <person name="Guan J."/>
            <person name="Zhang Y."/>
            <person name="Yu S."/>
            <person name="Liu X."/>
            <person name="Zhang Y."/>
            <person name="Hong G."/>
            <person name="Han B."/>
            <person name="Choisne N."/>
            <person name="Demange N."/>
            <person name="Orjeda G."/>
            <person name="Samain S."/>
            <person name="Cattolico L."/>
            <person name="Pelletier E."/>
            <person name="Couloux A."/>
            <person name="Segurens B."/>
            <person name="Wincker P."/>
            <person name="D'Hont A."/>
            <person name="Scarpelli C."/>
            <person name="Weissenbach J."/>
            <person name="Salanoubat M."/>
            <person name="Quetier F."/>
            <person name="Yu Y."/>
            <person name="Kim H.R."/>
            <person name="Rambo T."/>
            <person name="Currie J."/>
            <person name="Collura K."/>
            <person name="Luo M."/>
            <person name="Yang T."/>
            <person name="Ammiraju J.S.S."/>
            <person name="Engler F."/>
            <person name="Soderlund C."/>
            <person name="Wing R.A."/>
            <person name="Palmer L.E."/>
            <person name="de la Bastide M."/>
            <person name="Spiegel L."/>
            <person name="Nascimento L."/>
            <person name="Zutavern T."/>
            <person name="O'Shaughnessy A."/>
            <person name="Dike S."/>
            <person name="Dedhia N."/>
            <person name="Preston R."/>
            <person name="Balija V."/>
            <person name="McCombie W.R."/>
            <person name="Chow T."/>
            <person name="Chen H."/>
            <person name="Chung M."/>
            <person name="Chen C."/>
            <person name="Shaw J."/>
            <person name="Wu H."/>
            <person name="Hsiao K."/>
            <person name="Chao Y."/>
            <person name="Chu M."/>
            <person name="Cheng C."/>
            <person name="Hour A."/>
            <person name="Lee P."/>
            <person name="Lin S."/>
            <person name="Lin Y."/>
            <person name="Liou J."/>
            <person name="Liu S."/>
            <person name="Hsing Y."/>
            <person name="Raghuvanshi S."/>
            <person name="Mohanty A."/>
            <person name="Bharti A.K."/>
            <person name="Gaur A."/>
            <person name="Gupta V."/>
            <person name="Kumar D."/>
            <person name="Ravi V."/>
            <person name="Vij S."/>
            <person name="Kapur A."/>
            <person name="Khurana P."/>
            <person name="Khurana P."/>
            <person name="Khurana J.P."/>
            <person name="Tyagi A.K."/>
            <person name="Gaikwad K."/>
            <person name="Singh A."/>
            <person name="Dalal V."/>
            <person name="Srivastava S."/>
            <person name="Dixit A."/>
            <person name="Pal A.K."/>
            <person name="Ghazi I.A."/>
            <person name="Yadav M."/>
            <person name="Pandit A."/>
            <person name="Bhargava A."/>
            <person name="Sureshbabu K."/>
            <person name="Batra K."/>
            <person name="Sharma T.R."/>
            <person name="Mohapatra T."/>
            <person name="Singh N.K."/>
            <person name="Messing J."/>
            <person name="Nelson A.B."/>
            <person name="Fuks G."/>
            <person name="Kavchok S."/>
            <person name="Keizer G."/>
            <person name="Linton E."/>
            <person name="Llaca V."/>
            <person name="Song R."/>
            <person name="Tanyolac B."/>
            <person name="Young S."/>
            <person name="Ho-Il K."/>
            <person name="Hahn J.H."/>
            <person name="Sangsakoo G."/>
            <person name="Vanavichit A."/>
            <person name="de Mattos Luiz.A.T."/>
            <person name="Zimmer P.D."/>
            <person name="Malone G."/>
            <person name="Dellagostin O."/>
            <person name="de Oliveira A.C."/>
            <person name="Bevan M."/>
            <person name="Bancroft I."/>
            <person name="Minx P."/>
            <person name="Cordum H."/>
            <person name="Wilson R."/>
            <person name="Cheng Z."/>
            <person name="Jin W."/>
            <person name="Jiang J."/>
            <person name="Leong S.A."/>
            <person name="Iwama H."/>
            <person name="Gojobori T."/>
            <person name="Itoh T."/>
            <person name="Niimura Y."/>
            <person name="Fujii Y."/>
            <person name="Habara T."/>
            <person name="Sakai H."/>
            <person name="Sato Y."/>
            <person name="Wilson G."/>
            <person name="Kumar K."/>
            <person name="McCouch S."/>
            <person name="Juretic N."/>
            <person name="Hoen D."/>
            <person name="Wright S."/>
            <person name="Bruskiewich R."/>
            <person name="Bureau T."/>
            <person name="Miyao A."/>
            <person name="Hirochika H."/>
            <person name="Nishikawa T."/>
            <person name="Kadowaki K."/>
            <person name="Sugiura M."/>
            <person name="Burr B."/>
            <person name="Sasaki T."/>
        </authorList>
    </citation>
    <scope>NUCLEOTIDE SEQUENCE [LARGE SCALE GENOMIC DNA]</scope>
    <source>
        <strain evidence="12">cv. Nipponbare</strain>
    </source>
</reference>
<feature type="domain" description="X8" evidence="10">
    <location>
        <begin position="333"/>
        <end position="417"/>
    </location>
</feature>
<dbReference type="SMART" id="SM00768">
    <property type="entry name" value="X8"/>
    <property type="match status" value="1"/>
</dbReference>
<keyword evidence="2 9" id="KW-0732">Signal</keyword>
<feature type="signal peptide" evidence="9">
    <location>
        <begin position="1"/>
        <end position="22"/>
    </location>
</feature>
<protein>
    <recommendedName>
        <fullName evidence="10">X8 domain-containing protein</fullName>
    </recommendedName>
</protein>
<evidence type="ECO:0000313" key="12">
    <source>
        <dbReference type="Proteomes" id="UP000000763"/>
    </source>
</evidence>
<evidence type="ECO:0000256" key="7">
    <source>
        <dbReference type="RuleBase" id="RU004336"/>
    </source>
</evidence>
<dbReference type="Gene3D" id="3.20.20.80">
    <property type="entry name" value="Glycosidases"/>
    <property type="match status" value="1"/>
</dbReference>
<accession>Q75KT9</accession>
<evidence type="ECO:0000259" key="10">
    <source>
        <dbReference type="SMART" id="SM00768"/>
    </source>
</evidence>
<dbReference type="EMBL" id="AC097111">
    <property type="protein sequence ID" value="AAS75228.1"/>
    <property type="molecule type" value="Genomic_DNA"/>
</dbReference>
<evidence type="ECO:0000256" key="9">
    <source>
        <dbReference type="SAM" id="SignalP"/>
    </source>
</evidence>
<dbReference type="PROSITE" id="PS00587">
    <property type="entry name" value="GLYCOSYL_HYDROL_F17"/>
    <property type="match status" value="1"/>
</dbReference>
<comment type="similarity">
    <text evidence="1 6">Belongs to the glycosyl hydrolase 17 family.</text>
</comment>
<keyword evidence="3 7" id="KW-0378">Hydrolase</keyword>
<evidence type="ECO:0000256" key="3">
    <source>
        <dbReference type="ARBA" id="ARBA00022801"/>
    </source>
</evidence>
<feature type="chain" id="PRO_5004286637" description="X8 domain-containing protein" evidence="9">
    <location>
        <begin position="23"/>
        <end position="679"/>
    </location>
</feature>
<dbReference type="AlphaFoldDB" id="Q75KT9"/>
<sequence>MAAAAAAVGVVALLLLLPLAASAYGDGLGRAAVGVNWGTMTSHPILPCEVVRMLAANGVARVKMFDADPGRPRRSPTPASRYVAVGNEPFLKSYNGSLINVTFPALKNMQRALDKLGLGDHVKAVVPLNADVYNSPENKPVPSAGSFRKDINALMVDIVNFLNMNNAPFVVNIYPFLSLYQNPNFPLNFSFFDGGSKPVYDKGVVYTNVFDANFDTLVWSLRKAGVPDMKIIVGEVGWPTDGDKHANVRYAQKFYDGFLKKMVRNIGTPLRPGWMEVYLFALIDENQKSVLPGRFERHWGLLTYDGKPKFSMDLSGDGLDNLVGVEVEYLPAQWCVFNKDAKDKFKDLPAAVNYACSNADCTPLGYGSSCNNLSHDGNISYAFNIYFQTMDQDVRACSFEGLAKITTINASQGGCLFPVQILKSETMEDRQNKVETELYAFTTVPAPTRKEKVYFDCLKTMPNLIRPLNQKTRTVGVGGGYPAAVFGFDVFSAPVSRPLAEYAGLRHTGRRVREHRTANAACTTVDTSHNASTPTSCATLDACPSAPHRPEAAPRREAAHPLSAADPAPAPRVRAGAPAPTPPRDHATVPSLRLMARSPPLRCRPGPPPRVAGSPSRGSAWAVPAAAQNPVTATLGWRAHTSTNKDSSSIIHSNPTNACNYITSSSPISSSCCLLQFTD</sequence>
<dbReference type="SUPFAM" id="SSF51445">
    <property type="entry name" value="(Trans)glycosidases"/>
    <property type="match status" value="1"/>
</dbReference>
<evidence type="ECO:0000256" key="5">
    <source>
        <dbReference type="ARBA" id="ARBA00023295"/>
    </source>
</evidence>